<reference evidence="3" key="1">
    <citation type="journal article" date="2014" name="Proc. Natl. Acad. Sci. U.S.A.">
        <title>Extensive sampling of basidiomycete genomes demonstrates inadequacy of the white-rot/brown-rot paradigm for wood decay fungi.</title>
        <authorList>
            <person name="Riley R."/>
            <person name="Salamov A.A."/>
            <person name="Brown D.W."/>
            <person name="Nagy L.G."/>
            <person name="Floudas D."/>
            <person name="Held B.W."/>
            <person name="Levasseur A."/>
            <person name="Lombard V."/>
            <person name="Morin E."/>
            <person name="Otillar R."/>
            <person name="Lindquist E.A."/>
            <person name="Sun H."/>
            <person name="LaButti K.M."/>
            <person name="Schmutz J."/>
            <person name="Jabbour D."/>
            <person name="Luo H."/>
            <person name="Baker S.E."/>
            <person name="Pisabarro A.G."/>
            <person name="Walton J.D."/>
            <person name="Blanchette R.A."/>
            <person name="Henrissat B."/>
            <person name="Martin F."/>
            <person name="Cullen D."/>
            <person name="Hibbett D.S."/>
            <person name="Grigoriev I.V."/>
        </authorList>
    </citation>
    <scope>NUCLEOTIDE SEQUENCE [LARGE SCALE GENOMIC DNA]</scope>
    <source>
        <strain evidence="3">FD-172 SS1</strain>
    </source>
</reference>
<evidence type="ECO:0000313" key="3">
    <source>
        <dbReference type="Proteomes" id="UP000027195"/>
    </source>
</evidence>
<proteinExistence type="predicted"/>
<feature type="chain" id="PRO_5001645287" evidence="1">
    <location>
        <begin position="20"/>
        <end position="151"/>
    </location>
</feature>
<sequence>MKFFYVLAALFPLITAASAEPRACGVPAHASPAVNKQVYNIAKSRGLDARELLATFETAWVESHMNNLPCGDRDSVGVFQQRPSAGWGTKAQCQDVNHATNTFINHLIPIARRYPKASAGTLAQKVQGSAYPARYDQAQGIARQLIAQAQH</sequence>
<evidence type="ECO:0000313" key="2">
    <source>
        <dbReference type="EMBL" id="KDQ07076.1"/>
    </source>
</evidence>
<dbReference type="AlphaFoldDB" id="A0A067M655"/>
<protein>
    <submittedName>
        <fullName evidence="2">Uncharacterized protein</fullName>
    </submittedName>
</protein>
<dbReference type="InParanoid" id="A0A067M655"/>
<keyword evidence="3" id="KW-1185">Reference proteome</keyword>
<organism evidence="2 3">
    <name type="scientific">Botryobasidium botryosum (strain FD-172 SS1)</name>
    <dbReference type="NCBI Taxonomy" id="930990"/>
    <lineage>
        <taxon>Eukaryota</taxon>
        <taxon>Fungi</taxon>
        <taxon>Dikarya</taxon>
        <taxon>Basidiomycota</taxon>
        <taxon>Agaricomycotina</taxon>
        <taxon>Agaricomycetes</taxon>
        <taxon>Cantharellales</taxon>
        <taxon>Botryobasidiaceae</taxon>
        <taxon>Botryobasidium</taxon>
    </lineage>
</organism>
<dbReference type="Proteomes" id="UP000027195">
    <property type="component" value="Unassembled WGS sequence"/>
</dbReference>
<name>A0A067M655_BOTB1</name>
<dbReference type="EMBL" id="KL198116">
    <property type="protein sequence ID" value="KDQ07076.1"/>
    <property type="molecule type" value="Genomic_DNA"/>
</dbReference>
<dbReference type="HOGENOM" id="CLU_115011_0_0_1"/>
<evidence type="ECO:0000256" key="1">
    <source>
        <dbReference type="SAM" id="SignalP"/>
    </source>
</evidence>
<accession>A0A067M655</accession>
<keyword evidence="1" id="KW-0732">Signal</keyword>
<dbReference type="OrthoDB" id="2251794at2759"/>
<feature type="signal peptide" evidence="1">
    <location>
        <begin position="1"/>
        <end position="19"/>
    </location>
</feature>
<gene>
    <name evidence="2" type="ORF">BOTBODRAFT_39125</name>
</gene>